<protein>
    <submittedName>
        <fullName evidence="1">Uncharacterized protein</fullName>
    </submittedName>
</protein>
<reference evidence="1" key="1">
    <citation type="submission" date="2023-03" db="EMBL/GenBank/DDBJ databases">
        <title>Chromosome-scale reference genome and RAD-based genetic map of yellow starthistle (Centaurea solstitialis) reveal putative structural variation and QTLs associated with invader traits.</title>
        <authorList>
            <person name="Reatini B."/>
            <person name="Cang F.A."/>
            <person name="Jiang Q."/>
            <person name="Mckibben M.T.W."/>
            <person name="Barker M.S."/>
            <person name="Rieseberg L.H."/>
            <person name="Dlugosch K.M."/>
        </authorList>
    </citation>
    <scope>NUCLEOTIDE SEQUENCE</scope>
    <source>
        <strain evidence="1">CAN-66</strain>
        <tissue evidence="1">Leaf</tissue>
    </source>
</reference>
<dbReference type="AlphaFoldDB" id="A0AA38SCW8"/>
<accession>A0AA38SCW8</accession>
<dbReference type="Proteomes" id="UP001172457">
    <property type="component" value="Unassembled WGS sequence"/>
</dbReference>
<name>A0AA38SCW8_9ASTR</name>
<proteinExistence type="predicted"/>
<keyword evidence="2" id="KW-1185">Reference proteome</keyword>
<dbReference type="EMBL" id="JARYMX010000019">
    <property type="protein sequence ID" value="KAJ9536508.1"/>
    <property type="molecule type" value="Genomic_DNA"/>
</dbReference>
<organism evidence="1 2">
    <name type="scientific">Centaurea solstitialis</name>
    <name type="common">yellow star-thistle</name>
    <dbReference type="NCBI Taxonomy" id="347529"/>
    <lineage>
        <taxon>Eukaryota</taxon>
        <taxon>Viridiplantae</taxon>
        <taxon>Streptophyta</taxon>
        <taxon>Embryophyta</taxon>
        <taxon>Tracheophyta</taxon>
        <taxon>Spermatophyta</taxon>
        <taxon>Magnoliopsida</taxon>
        <taxon>eudicotyledons</taxon>
        <taxon>Gunneridae</taxon>
        <taxon>Pentapetalae</taxon>
        <taxon>asterids</taxon>
        <taxon>campanulids</taxon>
        <taxon>Asterales</taxon>
        <taxon>Asteraceae</taxon>
        <taxon>Carduoideae</taxon>
        <taxon>Cardueae</taxon>
        <taxon>Centaureinae</taxon>
        <taxon>Centaurea</taxon>
    </lineage>
</organism>
<sequence length="135" mass="15304">MGIPRIGNWHFPNRELPLPESGFVRGGPEVTASRVLQSELAPVVGQGDIVCKDITITNVAHVEGLNHNLFRIGKFCDKDLEVNFKKRRYVVRTEWGRELLVGTRKTNLYTIKLRHLLTNKSTCLISKTSLHQSLL</sequence>
<evidence type="ECO:0000313" key="2">
    <source>
        <dbReference type="Proteomes" id="UP001172457"/>
    </source>
</evidence>
<comment type="caution">
    <text evidence="1">The sequence shown here is derived from an EMBL/GenBank/DDBJ whole genome shotgun (WGS) entry which is preliminary data.</text>
</comment>
<evidence type="ECO:0000313" key="1">
    <source>
        <dbReference type="EMBL" id="KAJ9536508.1"/>
    </source>
</evidence>
<gene>
    <name evidence="1" type="ORF">OSB04_un000345</name>
</gene>